<dbReference type="InterPro" id="IPR050858">
    <property type="entry name" value="Mal-CoA-ACP_Trans/PKS_FabD"/>
</dbReference>
<dbReference type="SUPFAM" id="SSF55048">
    <property type="entry name" value="Probable ACP-binding domain of malonyl-CoA ACP transacylase"/>
    <property type="match status" value="1"/>
</dbReference>
<dbReference type="InterPro" id="IPR001227">
    <property type="entry name" value="Ac_transferase_dom_sf"/>
</dbReference>
<evidence type="ECO:0000256" key="5">
    <source>
        <dbReference type="ARBA" id="ARBA00048462"/>
    </source>
</evidence>
<dbReference type="AlphaFoldDB" id="A0A381UN31"/>
<dbReference type="Gene3D" id="3.30.70.250">
    <property type="entry name" value="Malonyl-CoA ACP transacylase, ACP-binding"/>
    <property type="match status" value="1"/>
</dbReference>
<dbReference type="SUPFAM" id="SSF52151">
    <property type="entry name" value="FabD/lysophospholipase-like"/>
    <property type="match status" value="1"/>
</dbReference>
<sequence>MFPGQASQKVGMGQDLFNQTEIGKTYFNRANEIMECDFQSIIFNGPDETLKQTEYTQPAIYIVSVIIGLLLLEKGMVPAAVAGHSLGEYSALTIAGAFDFDTGLNLVKIRSASMARAGLIQQGTMAAIVGLDDEAVNSLCQQYKGEGSVVAANYNSPGQVVISGSPAAVKWAMESAKESGARMTVALKVSGAFHSPLMAPAREDLAEVLNSLEISSSSYPLFTNVDAKPVTKGSDIKDSLIRQLEHPVLWSKSILAMKHSGIESFLEVGPGKVLQGLNKRIDRTLPSQGIESFEQLEEILV</sequence>
<dbReference type="PANTHER" id="PTHR42681:SF1">
    <property type="entry name" value="MALONYL-COA-ACYL CARRIER PROTEIN TRANSACYLASE, MITOCHONDRIAL"/>
    <property type="match status" value="1"/>
</dbReference>
<keyword evidence="3" id="KW-0808">Transferase</keyword>
<dbReference type="SMART" id="SM00827">
    <property type="entry name" value="PKS_AT"/>
    <property type="match status" value="1"/>
</dbReference>
<evidence type="ECO:0000256" key="2">
    <source>
        <dbReference type="ARBA" id="ARBA00013258"/>
    </source>
</evidence>
<dbReference type="NCBIfam" id="TIGR00128">
    <property type="entry name" value="fabD"/>
    <property type="match status" value="1"/>
</dbReference>
<dbReference type="GO" id="GO:0004314">
    <property type="term" value="F:[acyl-carrier-protein] S-malonyltransferase activity"/>
    <property type="evidence" value="ECO:0007669"/>
    <property type="project" value="UniProtKB-EC"/>
</dbReference>
<organism evidence="7">
    <name type="scientific">marine metagenome</name>
    <dbReference type="NCBI Taxonomy" id="408172"/>
    <lineage>
        <taxon>unclassified sequences</taxon>
        <taxon>metagenomes</taxon>
        <taxon>ecological metagenomes</taxon>
    </lineage>
</organism>
<dbReference type="InterPro" id="IPR016035">
    <property type="entry name" value="Acyl_Trfase/lysoPLipase"/>
</dbReference>
<evidence type="ECO:0000256" key="4">
    <source>
        <dbReference type="ARBA" id="ARBA00023315"/>
    </source>
</evidence>
<dbReference type="Pfam" id="PF00698">
    <property type="entry name" value="Acyl_transf_1"/>
    <property type="match status" value="1"/>
</dbReference>
<dbReference type="GO" id="GO:0005829">
    <property type="term" value="C:cytosol"/>
    <property type="evidence" value="ECO:0007669"/>
    <property type="project" value="TreeGrafter"/>
</dbReference>
<evidence type="ECO:0000259" key="6">
    <source>
        <dbReference type="SMART" id="SM00827"/>
    </source>
</evidence>
<keyword evidence="4" id="KW-0012">Acyltransferase</keyword>
<dbReference type="GO" id="GO:0006633">
    <property type="term" value="P:fatty acid biosynthetic process"/>
    <property type="evidence" value="ECO:0007669"/>
    <property type="project" value="TreeGrafter"/>
</dbReference>
<dbReference type="InterPro" id="IPR016036">
    <property type="entry name" value="Malonyl_transacylase_ACP-bd"/>
</dbReference>
<dbReference type="FunFam" id="3.30.70.250:FF:000001">
    <property type="entry name" value="Malonyl CoA-acyl carrier protein transacylase"/>
    <property type="match status" value="1"/>
</dbReference>
<feature type="domain" description="Malonyl-CoA:ACP transacylase (MAT)" evidence="6">
    <location>
        <begin position="1"/>
        <end position="294"/>
    </location>
</feature>
<proteinExistence type="inferred from homology"/>
<reference evidence="7" key="1">
    <citation type="submission" date="2018-05" db="EMBL/GenBank/DDBJ databases">
        <authorList>
            <person name="Lanie J.A."/>
            <person name="Ng W.-L."/>
            <person name="Kazmierczak K.M."/>
            <person name="Andrzejewski T.M."/>
            <person name="Davidsen T.M."/>
            <person name="Wayne K.J."/>
            <person name="Tettelin H."/>
            <person name="Glass J.I."/>
            <person name="Rusch D."/>
            <person name="Podicherti R."/>
            <person name="Tsui H.-C.T."/>
            <person name="Winkler M.E."/>
        </authorList>
    </citation>
    <scope>NUCLEOTIDE SEQUENCE</scope>
</reference>
<dbReference type="PANTHER" id="PTHR42681">
    <property type="entry name" value="MALONYL-COA-ACYL CARRIER PROTEIN TRANSACYLASE, MITOCHONDRIAL"/>
    <property type="match status" value="1"/>
</dbReference>
<dbReference type="Gene3D" id="3.40.366.10">
    <property type="entry name" value="Malonyl-Coenzyme A Acyl Carrier Protein, domain 2"/>
    <property type="match status" value="1"/>
</dbReference>
<dbReference type="InterPro" id="IPR004410">
    <property type="entry name" value="Malonyl_CoA-ACP_transAc_FabD"/>
</dbReference>
<dbReference type="InterPro" id="IPR014043">
    <property type="entry name" value="Acyl_transferase_dom"/>
</dbReference>
<dbReference type="InterPro" id="IPR024925">
    <property type="entry name" value="Malonyl_CoA-ACP_transAc"/>
</dbReference>
<dbReference type="EC" id="2.3.1.39" evidence="2"/>
<dbReference type="EMBL" id="UINC01006766">
    <property type="protein sequence ID" value="SVA29510.1"/>
    <property type="molecule type" value="Genomic_DNA"/>
</dbReference>
<evidence type="ECO:0000256" key="3">
    <source>
        <dbReference type="ARBA" id="ARBA00022679"/>
    </source>
</evidence>
<name>A0A381UN31_9ZZZZ</name>
<evidence type="ECO:0000313" key="7">
    <source>
        <dbReference type="EMBL" id="SVA29510.1"/>
    </source>
</evidence>
<dbReference type="PIRSF" id="PIRSF000446">
    <property type="entry name" value="Mct"/>
    <property type="match status" value="1"/>
</dbReference>
<accession>A0A381UN31</accession>
<evidence type="ECO:0000256" key="1">
    <source>
        <dbReference type="ARBA" id="ARBA00008217"/>
    </source>
</evidence>
<comment type="catalytic activity">
    <reaction evidence="5">
        <text>holo-[ACP] + malonyl-CoA = malonyl-[ACP] + CoA</text>
        <dbReference type="Rhea" id="RHEA:41792"/>
        <dbReference type="Rhea" id="RHEA-COMP:9623"/>
        <dbReference type="Rhea" id="RHEA-COMP:9685"/>
        <dbReference type="ChEBI" id="CHEBI:57287"/>
        <dbReference type="ChEBI" id="CHEBI:57384"/>
        <dbReference type="ChEBI" id="CHEBI:64479"/>
        <dbReference type="ChEBI" id="CHEBI:78449"/>
        <dbReference type="EC" id="2.3.1.39"/>
    </reaction>
</comment>
<protein>
    <recommendedName>
        <fullName evidence="2">[acyl-carrier-protein] S-malonyltransferase</fullName>
        <ecNumber evidence="2">2.3.1.39</ecNumber>
    </recommendedName>
</protein>
<comment type="similarity">
    <text evidence="1">Belongs to the FabD family.</text>
</comment>
<gene>
    <name evidence="7" type="ORF">METZ01_LOCUS82364</name>
</gene>